<name>A0A507R1Y3_MONPU</name>
<feature type="domain" description="CMP/dCMP-type deaminase" evidence="2">
    <location>
        <begin position="107"/>
        <end position="224"/>
    </location>
</feature>
<dbReference type="Pfam" id="PF00383">
    <property type="entry name" value="dCMP_cyt_deam_1"/>
    <property type="match status" value="1"/>
</dbReference>
<dbReference type="AlphaFoldDB" id="A0A507R1Y3"/>
<keyword evidence="4" id="KW-1185">Reference proteome</keyword>
<accession>A0A507R1Y3</accession>
<dbReference type="OrthoDB" id="408702at2759"/>
<dbReference type="CDD" id="cd01285">
    <property type="entry name" value="nucleoside_deaminase"/>
    <property type="match status" value="1"/>
</dbReference>
<dbReference type="InterPro" id="IPR016193">
    <property type="entry name" value="Cytidine_deaminase-like"/>
</dbReference>
<dbReference type="Gene3D" id="3.40.140.10">
    <property type="entry name" value="Cytidine Deaminase, domain 2"/>
    <property type="match status" value="1"/>
</dbReference>
<dbReference type="Proteomes" id="UP000319663">
    <property type="component" value="Unassembled WGS sequence"/>
</dbReference>
<reference evidence="3 4" key="1">
    <citation type="submission" date="2019-06" db="EMBL/GenBank/DDBJ databases">
        <title>Wine fermentation using esterase from Monascus purpureus.</title>
        <authorList>
            <person name="Geng C."/>
            <person name="Zhang Y."/>
        </authorList>
    </citation>
    <scope>NUCLEOTIDE SEQUENCE [LARGE SCALE GENOMIC DNA]</scope>
    <source>
        <strain evidence="3">HQ1</strain>
    </source>
</reference>
<proteinExistence type="predicted"/>
<organism evidence="3 4">
    <name type="scientific">Monascus purpureus</name>
    <name type="common">Red mold</name>
    <name type="synonym">Monascus anka</name>
    <dbReference type="NCBI Taxonomy" id="5098"/>
    <lineage>
        <taxon>Eukaryota</taxon>
        <taxon>Fungi</taxon>
        <taxon>Dikarya</taxon>
        <taxon>Ascomycota</taxon>
        <taxon>Pezizomycotina</taxon>
        <taxon>Eurotiomycetes</taxon>
        <taxon>Eurotiomycetidae</taxon>
        <taxon>Eurotiales</taxon>
        <taxon>Aspergillaceae</taxon>
        <taxon>Monascus</taxon>
    </lineage>
</organism>
<evidence type="ECO:0000259" key="2">
    <source>
        <dbReference type="PROSITE" id="PS51747"/>
    </source>
</evidence>
<dbReference type="PROSITE" id="PS51747">
    <property type="entry name" value="CYT_DCMP_DEAMINASES_2"/>
    <property type="match status" value="1"/>
</dbReference>
<evidence type="ECO:0000313" key="4">
    <source>
        <dbReference type="Proteomes" id="UP000319663"/>
    </source>
</evidence>
<gene>
    <name evidence="3" type="ORF">MPDQ_004450</name>
</gene>
<dbReference type="GO" id="GO:0006152">
    <property type="term" value="P:purine nucleoside catabolic process"/>
    <property type="evidence" value="ECO:0007669"/>
    <property type="project" value="TreeGrafter"/>
</dbReference>
<protein>
    <recommendedName>
        <fullName evidence="2">CMP/dCMP-type deaminase domain-containing protein</fullName>
    </recommendedName>
</protein>
<dbReference type="InterPro" id="IPR002125">
    <property type="entry name" value="CMP_dCMP_dom"/>
</dbReference>
<dbReference type="SUPFAM" id="SSF53927">
    <property type="entry name" value="Cytidine deaminase-like"/>
    <property type="match status" value="1"/>
</dbReference>
<comment type="caution">
    <text evidence="3">The sequence shown here is derived from an EMBL/GenBank/DDBJ whole genome shotgun (WGS) entry which is preliminary data.</text>
</comment>
<feature type="region of interest" description="Disordered" evidence="1">
    <location>
        <begin position="29"/>
        <end position="64"/>
    </location>
</feature>
<dbReference type="STRING" id="5098.A0A507R1Y3"/>
<sequence>MLWRTNFLSLPRLTDIFIFIQSLSNGRNSLQSTTGIAGSPRQTRPKIRKRASDATPTPHLDGSLPTVISRGAGFNESNRIASTALQDRSSSSKRVMAQLTNRNLYPPRNPITMAQVTKALHTCLALQETARTVHGKRPFFSILLAPDNETVLASCPSISHIRHSETELARMVADQFSEEYLWQCTMVATWEPCAMCAGTLYWANIGRLVYAAPETELRKLTGENNPENVGLDLPCRHVLGKGQKDIEVIGPVTEGGWDKKVVEASDRYWRPRLHGEQHA</sequence>
<evidence type="ECO:0000313" key="3">
    <source>
        <dbReference type="EMBL" id="TQB74601.1"/>
    </source>
</evidence>
<dbReference type="PANTHER" id="PTHR11079:SF161">
    <property type="entry name" value="CMP_DCMP-TYPE DEAMINASE DOMAIN-CONTAINING PROTEIN"/>
    <property type="match status" value="1"/>
</dbReference>
<dbReference type="EMBL" id="VIFY01000029">
    <property type="protein sequence ID" value="TQB74601.1"/>
    <property type="molecule type" value="Genomic_DNA"/>
</dbReference>
<feature type="compositionally biased region" description="Polar residues" evidence="1">
    <location>
        <begin position="29"/>
        <end position="42"/>
    </location>
</feature>
<dbReference type="PANTHER" id="PTHR11079">
    <property type="entry name" value="CYTOSINE DEAMINASE FAMILY MEMBER"/>
    <property type="match status" value="1"/>
</dbReference>
<dbReference type="GO" id="GO:0047974">
    <property type="term" value="F:guanosine deaminase activity"/>
    <property type="evidence" value="ECO:0007669"/>
    <property type="project" value="TreeGrafter"/>
</dbReference>
<evidence type="ECO:0000256" key="1">
    <source>
        <dbReference type="SAM" id="MobiDB-lite"/>
    </source>
</evidence>